<evidence type="ECO:0000313" key="2">
    <source>
        <dbReference type="Proteomes" id="UP001283361"/>
    </source>
</evidence>
<accession>A0AAE1BD94</accession>
<dbReference type="EMBL" id="JAWDGP010000085">
    <property type="protein sequence ID" value="KAK3803824.1"/>
    <property type="molecule type" value="Genomic_DNA"/>
</dbReference>
<dbReference type="AlphaFoldDB" id="A0AAE1BD94"/>
<protein>
    <submittedName>
        <fullName evidence="1">Uncharacterized protein</fullName>
    </submittedName>
</protein>
<evidence type="ECO:0000313" key="1">
    <source>
        <dbReference type="EMBL" id="KAK3803824.1"/>
    </source>
</evidence>
<keyword evidence="2" id="KW-1185">Reference proteome</keyword>
<sequence length="157" mass="17736">MRLAILTLKKNKQQHASLFHHSLLHMVKHNNVTSWLQTKISELTASLMSAARRSAMSLRSKHRCREQEVIKAVRRKLIENAAAQQELVMKAAASHKKFIDDVLGHVGPCRSPSHVKNLQSTLSGKELFIALKDEISTRKLFLASLGFSSCQKNQQRT</sequence>
<name>A0AAE1BD94_9GAST</name>
<reference evidence="1" key="1">
    <citation type="journal article" date="2023" name="G3 (Bethesda)">
        <title>A reference genome for the long-term kleptoplast-retaining sea slug Elysia crispata morphotype clarki.</title>
        <authorList>
            <person name="Eastman K.E."/>
            <person name="Pendleton A.L."/>
            <person name="Shaikh M.A."/>
            <person name="Suttiyut T."/>
            <person name="Ogas R."/>
            <person name="Tomko P."/>
            <person name="Gavelis G."/>
            <person name="Widhalm J.R."/>
            <person name="Wisecaver J.H."/>
        </authorList>
    </citation>
    <scope>NUCLEOTIDE SEQUENCE</scope>
    <source>
        <strain evidence="1">ECLA1</strain>
    </source>
</reference>
<proteinExistence type="predicted"/>
<organism evidence="1 2">
    <name type="scientific">Elysia crispata</name>
    <name type="common">lettuce slug</name>
    <dbReference type="NCBI Taxonomy" id="231223"/>
    <lineage>
        <taxon>Eukaryota</taxon>
        <taxon>Metazoa</taxon>
        <taxon>Spiralia</taxon>
        <taxon>Lophotrochozoa</taxon>
        <taxon>Mollusca</taxon>
        <taxon>Gastropoda</taxon>
        <taxon>Heterobranchia</taxon>
        <taxon>Euthyneura</taxon>
        <taxon>Panpulmonata</taxon>
        <taxon>Sacoglossa</taxon>
        <taxon>Placobranchoidea</taxon>
        <taxon>Plakobranchidae</taxon>
        <taxon>Elysia</taxon>
    </lineage>
</organism>
<gene>
    <name evidence="1" type="ORF">RRG08_056308</name>
</gene>
<dbReference type="Proteomes" id="UP001283361">
    <property type="component" value="Unassembled WGS sequence"/>
</dbReference>
<comment type="caution">
    <text evidence="1">The sequence shown here is derived from an EMBL/GenBank/DDBJ whole genome shotgun (WGS) entry which is preliminary data.</text>
</comment>